<dbReference type="Proteomes" id="UP000502260">
    <property type="component" value="Chromosome"/>
</dbReference>
<dbReference type="RefSeq" id="WP_173065078.1">
    <property type="nucleotide sequence ID" value="NZ_AP022853.1"/>
</dbReference>
<feature type="domain" description="OmpA-like" evidence="9">
    <location>
        <begin position="53"/>
        <end position="170"/>
    </location>
</feature>
<comment type="subunit">
    <text evidence="8">The Tol-Pal system is composed of five core proteins: the inner membrane proteins TolA, TolQ and TolR, the periplasmic protein TolB and the outer membrane protein Pal. They form a network linking the inner and outer membranes and the peptidoglycan layer.</text>
</comment>
<dbReference type="Pfam" id="PF00691">
    <property type="entry name" value="OmpA"/>
    <property type="match status" value="1"/>
</dbReference>
<dbReference type="SUPFAM" id="SSF103088">
    <property type="entry name" value="OmpA-like"/>
    <property type="match status" value="1"/>
</dbReference>
<dbReference type="AlphaFoldDB" id="A0A6F8VEC4"/>
<evidence type="ECO:0000256" key="5">
    <source>
        <dbReference type="ARBA" id="ARBA00023237"/>
    </source>
</evidence>
<organism evidence="10 11">
    <name type="scientific">Sulfurimicrobium lacus</name>
    <dbReference type="NCBI Taxonomy" id="2715678"/>
    <lineage>
        <taxon>Bacteria</taxon>
        <taxon>Pseudomonadati</taxon>
        <taxon>Pseudomonadota</taxon>
        <taxon>Betaproteobacteria</taxon>
        <taxon>Nitrosomonadales</taxon>
        <taxon>Sulfuricellaceae</taxon>
        <taxon>Sulfurimicrobium</taxon>
    </lineage>
</organism>
<dbReference type="InterPro" id="IPR039001">
    <property type="entry name" value="Pal"/>
</dbReference>
<dbReference type="NCBIfam" id="TIGR02802">
    <property type="entry name" value="Pal_lipo"/>
    <property type="match status" value="1"/>
</dbReference>
<dbReference type="GO" id="GO:0051301">
    <property type="term" value="P:cell division"/>
    <property type="evidence" value="ECO:0007669"/>
    <property type="project" value="UniProtKB-UniRule"/>
</dbReference>
<evidence type="ECO:0000313" key="11">
    <source>
        <dbReference type="Proteomes" id="UP000502260"/>
    </source>
</evidence>
<dbReference type="Gene3D" id="3.30.1330.60">
    <property type="entry name" value="OmpA-like domain"/>
    <property type="match status" value="1"/>
</dbReference>
<dbReference type="InterPro" id="IPR014169">
    <property type="entry name" value="Pal_lipo_C"/>
</dbReference>
<evidence type="ECO:0000256" key="4">
    <source>
        <dbReference type="ARBA" id="ARBA00023139"/>
    </source>
</evidence>
<dbReference type="PROSITE" id="PS51257">
    <property type="entry name" value="PROKAR_LIPOPROTEIN"/>
    <property type="match status" value="1"/>
</dbReference>
<comment type="similarity">
    <text evidence="8">Belongs to the Pal lipoprotein family.</text>
</comment>
<dbReference type="EMBL" id="AP022853">
    <property type="protein sequence ID" value="BCB27447.1"/>
    <property type="molecule type" value="Genomic_DNA"/>
</dbReference>
<comment type="function">
    <text evidence="8">Part of the Tol-Pal system, which plays a role in outer membrane invagination during cell division and is important for maintaining outer membrane integrity.</text>
</comment>
<reference evidence="11" key="1">
    <citation type="submission" date="2020-03" db="EMBL/GenBank/DDBJ databases">
        <title>Complete genome sequence of sulfur-oxidizing bacterium skT11.</title>
        <authorList>
            <person name="Kanda M."/>
            <person name="Kojima H."/>
            <person name="Fukui M."/>
        </authorList>
    </citation>
    <scope>NUCLEOTIDE SEQUENCE [LARGE SCALE GENOMIC DNA]</scope>
    <source>
        <strain evidence="11">skT11</strain>
    </source>
</reference>
<dbReference type="InterPro" id="IPR006664">
    <property type="entry name" value="OMP_bac"/>
</dbReference>
<dbReference type="GO" id="GO:0009279">
    <property type="term" value="C:cell outer membrane"/>
    <property type="evidence" value="ECO:0007669"/>
    <property type="project" value="UniProtKB-SubCell"/>
</dbReference>
<keyword evidence="3 8" id="KW-0472">Membrane</keyword>
<keyword evidence="4 8" id="KW-0564">Palmitate</keyword>
<keyword evidence="5 8" id="KW-0998">Cell outer membrane</keyword>
<evidence type="ECO:0000259" key="9">
    <source>
        <dbReference type="PROSITE" id="PS51123"/>
    </source>
</evidence>
<proteinExistence type="inferred from homology"/>
<dbReference type="CDD" id="cd07185">
    <property type="entry name" value="OmpA_C-like"/>
    <property type="match status" value="1"/>
</dbReference>
<keyword evidence="7 8" id="KW-0131">Cell cycle</keyword>
<evidence type="ECO:0000256" key="3">
    <source>
        <dbReference type="ARBA" id="ARBA00023136"/>
    </source>
</evidence>
<keyword evidence="11" id="KW-1185">Reference proteome</keyword>
<accession>A0A6F8VEC4</accession>
<keyword evidence="2 8" id="KW-0732">Signal</keyword>
<dbReference type="HAMAP" id="MF_02204">
    <property type="entry name" value="Pal"/>
    <property type="match status" value="1"/>
</dbReference>
<gene>
    <name evidence="8" type="primary">pal</name>
    <name evidence="10" type="ORF">SKTS_23330</name>
</gene>
<dbReference type="InterPro" id="IPR036737">
    <property type="entry name" value="OmpA-like_sf"/>
</dbReference>
<evidence type="ECO:0000256" key="2">
    <source>
        <dbReference type="ARBA" id="ARBA00022729"/>
    </source>
</evidence>
<keyword evidence="6 8" id="KW-0449">Lipoprotein</keyword>
<dbReference type="InterPro" id="IPR006665">
    <property type="entry name" value="OmpA-like"/>
</dbReference>
<protein>
    <recommendedName>
        <fullName evidence="8">Peptidoglycan-associated lipoprotein</fullName>
        <shortName evidence="8">PAL</shortName>
    </recommendedName>
</protein>
<evidence type="ECO:0000256" key="7">
    <source>
        <dbReference type="ARBA" id="ARBA00023306"/>
    </source>
</evidence>
<sequence length="170" mass="18806">MNKFFLGIIAFSVLTGCASQSATEQPKPVISNAAAQKGSETVAPLSISVNPLKDPNNILSKRSIYYDFDSSVVKNEFKRLIEAHAKYLTAHPDAKVTVQGNTDERGSREYNIALGDQRAESVRKMMKVLGVPDKQIEAVSFGKEKPKANCHDESCWKANRRSDLVYQGEQ</sequence>
<dbReference type="KEGG" id="slac:SKTS_23330"/>
<dbReference type="InterPro" id="IPR050330">
    <property type="entry name" value="Bact_OuterMem_StrucFunc"/>
</dbReference>
<name>A0A6F8VEC4_9PROT</name>
<evidence type="ECO:0000256" key="8">
    <source>
        <dbReference type="HAMAP-Rule" id="MF_02204"/>
    </source>
</evidence>
<dbReference type="PANTHER" id="PTHR30329:SF21">
    <property type="entry name" value="LIPOPROTEIN YIAD-RELATED"/>
    <property type="match status" value="1"/>
</dbReference>
<keyword evidence="1 8" id="KW-0132">Cell division</keyword>
<evidence type="ECO:0000313" key="10">
    <source>
        <dbReference type="EMBL" id="BCB27447.1"/>
    </source>
</evidence>
<evidence type="ECO:0000256" key="6">
    <source>
        <dbReference type="ARBA" id="ARBA00023288"/>
    </source>
</evidence>
<dbReference type="PANTHER" id="PTHR30329">
    <property type="entry name" value="STATOR ELEMENT OF FLAGELLAR MOTOR COMPLEX"/>
    <property type="match status" value="1"/>
</dbReference>
<evidence type="ECO:0000256" key="1">
    <source>
        <dbReference type="ARBA" id="ARBA00022618"/>
    </source>
</evidence>
<dbReference type="PROSITE" id="PS51123">
    <property type="entry name" value="OMPA_2"/>
    <property type="match status" value="1"/>
</dbReference>
<dbReference type="PRINTS" id="PR01021">
    <property type="entry name" value="OMPADOMAIN"/>
</dbReference>
<comment type="subcellular location">
    <subcellularLocation>
        <location evidence="8">Cell outer membrane</location>
        <topology evidence="8">Lipid-anchor</topology>
    </subcellularLocation>
</comment>